<dbReference type="Proteomes" id="UP000051256">
    <property type="component" value="Unassembled WGS sequence"/>
</dbReference>
<keyword evidence="3" id="KW-0159">Chromosome partition</keyword>
<evidence type="ECO:0000256" key="4">
    <source>
        <dbReference type="ARBA" id="ARBA00023125"/>
    </source>
</evidence>
<dbReference type="InterPro" id="IPR003115">
    <property type="entry name" value="ParB_N"/>
</dbReference>
<dbReference type="SMART" id="SM00470">
    <property type="entry name" value="ParB"/>
    <property type="match status" value="1"/>
</dbReference>
<reference evidence="6 7" key="1">
    <citation type="journal article" date="2015" name="Genome Announc.">
        <title>Expanding the biotechnology potential of lactobacilli through comparative genomics of 213 strains and associated genera.</title>
        <authorList>
            <person name="Sun Z."/>
            <person name="Harris H.M."/>
            <person name="McCann A."/>
            <person name="Guo C."/>
            <person name="Argimon S."/>
            <person name="Zhang W."/>
            <person name="Yang X."/>
            <person name="Jeffery I.B."/>
            <person name="Cooney J.C."/>
            <person name="Kagawa T.F."/>
            <person name="Liu W."/>
            <person name="Song Y."/>
            <person name="Salvetti E."/>
            <person name="Wrobel A."/>
            <person name="Rasinkangas P."/>
            <person name="Parkhill J."/>
            <person name="Rea M.C."/>
            <person name="O'Sullivan O."/>
            <person name="Ritari J."/>
            <person name="Douillard F.P."/>
            <person name="Paul Ross R."/>
            <person name="Yang R."/>
            <person name="Briner A.E."/>
            <person name="Felis G.E."/>
            <person name="de Vos W.M."/>
            <person name="Barrangou R."/>
            <person name="Klaenhammer T.R."/>
            <person name="Caufield P.W."/>
            <person name="Cui Y."/>
            <person name="Zhang H."/>
            <person name="O'Toole P.W."/>
        </authorList>
    </citation>
    <scope>NUCLEOTIDE SEQUENCE [LARGE SCALE GENOMIC DNA]</scope>
    <source>
        <strain evidence="6 7">DSM 24302</strain>
    </source>
</reference>
<dbReference type="PROSITE" id="PS50943">
    <property type="entry name" value="HTH_CROC1"/>
    <property type="match status" value="1"/>
</dbReference>
<proteinExistence type="inferred from homology"/>
<dbReference type="InterPro" id="IPR001387">
    <property type="entry name" value="Cro/C1-type_HTH"/>
</dbReference>
<dbReference type="Pfam" id="PF02195">
    <property type="entry name" value="ParB_N"/>
    <property type="match status" value="1"/>
</dbReference>
<evidence type="ECO:0000259" key="5">
    <source>
        <dbReference type="PROSITE" id="PS50943"/>
    </source>
</evidence>
<evidence type="ECO:0000256" key="1">
    <source>
        <dbReference type="ARBA" id="ARBA00004453"/>
    </source>
</evidence>
<keyword evidence="4" id="KW-0238">DNA-binding</keyword>
<dbReference type="RefSeq" id="WP_056977792.1">
    <property type="nucleotide sequence ID" value="NZ_AYZR01000004.1"/>
</dbReference>
<dbReference type="Pfam" id="PF23552">
    <property type="entry name" value="ParB_C"/>
    <property type="match status" value="1"/>
</dbReference>
<evidence type="ECO:0000313" key="6">
    <source>
        <dbReference type="EMBL" id="KRM94534.1"/>
    </source>
</evidence>
<dbReference type="NCBIfam" id="TIGR00180">
    <property type="entry name" value="parB_part"/>
    <property type="match status" value="1"/>
</dbReference>
<dbReference type="PANTHER" id="PTHR33375:SF1">
    <property type="entry name" value="CHROMOSOME-PARTITIONING PROTEIN PARB-RELATED"/>
    <property type="match status" value="1"/>
</dbReference>
<gene>
    <name evidence="6" type="ORF">FC56_GL001492</name>
</gene>
<evidence type="ECO:0000256" key="3">
    <source>
        <dbReference type="ARBA" id="ARBA00022829"/>
    </source>
</evidence>
<dbReference type="GO" id="GO:0005694">
    <property type="term" value="C:chromosome"/>
    <property type="evidence" value="ECO:0007669"/>
    <property type="project" value="TreeGrafter"/>
</dbReference>
<dbReference type="InterPro" id="IPR004437">
    <property type="entry name" value="ParB/RepB/Spo0J"/>
</dbReference>
<dbReference type="Gene3D" id="3.90.1530.30">
    <property type="match status" value="1"/>
</dbReference>
<keyword evidence="7" id="KW-1185">Reference proteome</keyword>
<dbReference type="InterPro" id="IPR036086">
    <property type="entry name" value="ParB/Sulfiredoxin_sf"/>
</dbReference>
<evidence type="ECO:0000313" key="7">
    <source>
        <dbReference type="Proteomes" id="UP000051256"/>
    </source>
</evidence>
<evidence type="ECO:0000256" key="2">
    <source>
        <dbReference type="ARBA" id="ARBA00006295"/>
    </source>
</evidence>
<dbReference type="InterPro" id="IPR050336">
    <property type="entry name" value="Chromosome_partition/occlusion"/>
</dbReference>
<dbReference type="GO" id="GO:0007059">
    <property type="term" value="P:chromosome segregation"/>
    <property type="evidence" value="ECO:0007669"/>
    <property type="project" value="UniProtKB-KW"/>
</dbReference>
<accession>A0A0R2D2T8</accession>
<dbReference type="SUPFAM" id="SSF110849">
    <property type="entry name" value="ParB/Sulfiredoxin"/>
    <property type="match status" value="1"/>
</dbReference>
<comment type="subcellular location">
    <subcellularLocation>
        <location evidence="1">Cytoplasm</location>
        <location evidence="1">Nucleoid</location>
    </subcellularLocation>
</comment>
<dbReference type="InterPro" id="IPR057240">
    <property type="entry name" value="ParB_dimer_C"/>
</dbReference>
<organism evidence="6 7">
    <name type="scientific">Lentilactobacillus senioris DSM 24302 = JCM 17472</name>
    <dbReference type="NCBI Taxonomy" id="1423802"/>
    <lineage>
        <taxon>Bacteria</taxon>
        <taxon>Bacillati</taxon>
        <taxon>Bacillota</taxon>
        <taxon>Bacilli</taxon>
        <taxon>Lactobacillales</taxon>
        <taxon>Lactobacillaceae</taxon>
        <taxon>Lentilactobacillus</taxon>
    </lineage>
</organism>
<dbReference type="CDD" id="cd00093">
    <property type="entry name" value="HTH_XRE"/>
    <property type="match status" value="1"/>
</dbReference>
<dbReference type="GO" id="GO:0009295">
    <property type="term" value="C:nucleoid"/>
    <property type="evidence" value="ECO:0007669"/>
    <property type="project" value="UniProtKB-SubCell"/>
</dbReference>
<comment type="similarity">
    <text evidence="2">Belongs to the ParB family.</text>
</comment>
<comment type="caution">
    <text evidence="6">The sequence shown here is derived from an EMBL/GenBank/DDBJ whole genome shotgun (WGS) entry which is preliminary data.</text>
</comment>
<dbReference type="CDD" id="cd16393">
    <property type="entry name" value="SPO0J_N"/>
    <property type="match status" value="1"/>
</dbReference>
<dbReference type="GO" id="GO:0045881">
    <property type="term" value="P:positive regulation of sporulation resulting in formation of a cellular spore"/>
    <property type="evidence" value="ECO:0007669"/>
    <property type="project" value="TreeGrafter"/>
</dbReference>
<feature type="domain" description="HTH cro/C1-type" evidence="5">
    <location>
        <begin position="140"/>
        <end position="168"/>
    </location>
</feature>
<dbReference type="Pfam" id="PF17762">
    <property type="entry name" value="HTH_ParB"/>
    <property type="match status" value="1"/>
</dbReference>
<dbReference type="AlphaFoldDB" id="A0A0R2D2T8"/>
<dbReference type="PATRIC" id="fig|1423802.4.peg.1510"/>
<dbReference type="InterPro" id="IPR041468">
    <property type="entry name" value="HTH_ParB/Spo0J"/>
</dbReference>
<dbReference type="EMBL" id="AYZR01000004">
    <property type="protein sequence ID" value="KRM94534.1"/>
    <property type="molecule type" value="Genomic_DNA"/>
</dbReference>
<protein>
    <submittedName>
        <fullName evidence="6">Stage 0 sporulation protein J</fullName>
    </submittedName>
</protein>
<dbReference type="STRING" id="1423802.FC56_GL001492"/>
<dbReference type="SUPFAM" id="SSF109709">
    <property type="entry name" value="KorB DNA-binding domain-like"/>
    <property type="match status" value="1"/>
</dbReference>
<dbReference type="Gene3D" id="1.10.10.2830">
    <property type="match status" value="1"/>
</dbReference>
<dbReference type="PANTHER" id="PTHR33375">
    <property type="entry name" value="CHROMOSOME-PARTITIONING PROTEIN PARB-RELATED"/>
    <property type="match status" value="1"/>
</dbReference>
<dbReference type="GO" id="GO:0003677">
    <property type="term" value="F:DNA binding"/>
    <property type="evidence" value="ECO:0007669"/>
    <property type="project" value="UniProtKB-KW"/>
</dbReference>
<sequence>MEDKKRKGSGLGRGIEALFADNAVDTSKEEVHDLAVDAIMPNPYQPRHQFDESKLADLTASIKESGVFQPVTVRRPNPEINAYELLTGERRLRASRLAGLSSIPGIVRDVSDEEMMEIAVVENLQREDLTPLEEAEAYNALMTKLNLTQAEVANRLGKSRPYIANYLRILGLPEEIKNLLQEEKISMGQARTLLGLENKNQIPELAAKTVKNGMTVRELEREVARLNSANHKGETKRSRVVKTPFVKESENQLQEHFGTKVSINSTNKKKGEGKIEIAYMSDDDLNRILDLLNVNLD</sequence>
<name>A0A0R2D2T8_9LACO</name>
<dbReference type="FunFam" id="1.10.10.2830:FF:000001">
    <property type="entry name" value="Chromosome partitioning protein ParB"/>
    <property type="match status" value="1"/>
</dbReference>
<dbReference type="FunFam" id="3.90.1530.30:FF:000001">
    <property type="entry name" value="Chromosome partitioning protein ParB"/>
    <property type="match status" value="1"/>
</dbReference>